<dbReference type="PROSITE" id="PS51094">
    <property type="entry name" value="PTS_EIIA_TYPE_2"/>
    <property type="match status" value="1"/>
</dbReference>
<dbReference type="GO" id="GO:0008982">
    <property type="term" value="F:protein-N(PI)-phosphohistidine-sugar phosphotransferase activity"/>
    <property type="evidence" value="ECO:0007669"/>
    <property type="project" value="InterPro"/>
</dbReference>
<dbReference type="InterPro" id="IPR013011">
    <property type="entry name" value="PTS_EIIB_2"/>
</dbReference>
<organism evidence="9 10">
    <name type="scientific">Clostridium baratii str. Sullivan</name>
    <dbReference type="NCBI Taxonomy" id="1415775"/>
    <lineage>
        <taxon>Bacteria</taxon>
        <taxon>Bacillati</taxon>
        <taxon>Bacillota</taxon>
        <taxon>Clostridia</taxon>
        <taxon>Eubacteriales</taxon>
        <taxon>Clostridiaceae</taxon>
        <taxon>Clostridium</taxon>
    </lineage>
</organism>
<evidence type="ECO:0000313" key="9">
    <source>
        <dbReference type="EMBL" id="AIY84143.1"/>
    </source>
</evidence>
<keyword evidence="3" id="KW-0805">Transcription regulation</keyword>
<evidence type="ECO:0000259" key="8">
    <source>
        <dbReference type="PROSITE" id="PS51372"/>
    </source>
</evidence>
<dbReference type="SUPFAM" id="SSF55804">
    <property type="entry name" value="Phoshotransferase/anion transport protein"/>
    <property type="match status" value="1"/>
</dbReference>
<evidence type="ECO:0000256" key="4">
    <source>
        <dbReference type="ARBA" id="ARBA00023159"/>
    </source>
</evidence>
<dbReference type="Pfam" id="PF00359">
    <property type="entry name" value="PTS_EIIA_2"/>
    <property type="match status" value="1"/>
</dbReference>
<dbReference type="PANTHER" id="PTHR30185">
    <property type="entry name" value="CRYPTIC BETA-GLUCOSIDE BGL OPERON ANTITERMINATOR"/>
    <property type="match status" value="1"/>
</dbReference>
<dbReference type="GO" id="GO:0006355">
    <property type="term" value="P:regulation of DNA-templated transcription"/>
    <property type="evidence" value="ECO:0007669"/>
    <property type="project" value="InterPro"/>
</dbReference>
<dbReference type="AlphaFoldDB" id="A0A0A7FX30"/>
<evidence type="ECO:0000313" key="10">
    <source>
        <dbReference type="Proteomes" id="UP000030635"/>
    </source>
</evidence>
<proteinExistence type="predicted"/>
<protein>
    <submittedName>
        <fullName evidence="9">PRD domain protein</fullName>
    </submittedName>
</protein>
<dbReference type="InterPro" id="IPR036095">
    <property type="entry name" value="PTS_EIIB-like_sf"/>
</dbReference>
<dbReference type="Proteomes" id="UP000030635">
    <property type="component" value="Chromosome"/>
</dbReference>
<dbReference type="PROSITE" id="PS51372">
    <property type="entry name" value="PRD_2"/>
    <property type="match status" value="2"/>
</dbReference>
<reference evidence="9 10" key="1">
    <citation type="journal article" date="2015" name="Infect. Genet. Evol.">
        <title>Genomic sequences of six botulinum neurotoxin-producing strains representing three clostridial species illustrate the mobility and diversity of botulinum neurotoxin genes.</title>
        <authorList>
            <person name="Smith T.J."/>
            <person name="Hill K.K."/>
            <person name="Xie G."/>
            <person name="Foley B.T."/>
            <person name="Williamson C.H."/>
            <person name="Foster J.T."/>
            <person name="Johnson S.L."/>
            <person name="Chertkov O."/>
            <person name="Teshima H."/>
            <person name="Gibbons H.S."/>
            <person name="Johnsky L.A."/>
            <person name="Karavis M.A."/>
            <person name="Smith L.A."/>
        </authorList>
    </citation>
    <scope>NUCLEOTIDE SEQUENCE [LARGE SCALE GENOMIC DNA]</scope>
    <source>
        <strain evidence="9">Sullivan</strain>
    </source>
</reference>
<evidence type="ECO:0000259" key="6">
    <source>
        <dbReference type="PROSITE" id="PS51094"/>
    </source>
</evidence>
<dbReference type="EMBL" id="CP006905">
    <property type="protein sequence ID" value="AIY84143.1"/>
    <property type="molecule type" value="Genomic_DNA"/>
</dbReference>
<dbReference type="CDD" id="cd00211">
    <property type="entry name" value="PTS_IIA_fru"/>
    <property type="match status" value="1"/>
</dbReference>
<dbReference type="SUPFAM" id="SSF52794">
    <property type="entry name" value="PTS system IIB component-like"/>
    <property type="match status" value="1"/>
</dbReference>
<dbReference type="eggNOG" id="COG3711">
    <property type="taxonomic scope" value="Bacteria"/>
</dbReference>
<dbReference type="CDD" id="cd05568">
    <property type="entry name" value="PTS_IIB_bgl_like"/>
    <property type="match status" value="1"/>
</dbReference>
<dbReference type="Gene3D" id="1.10.10.10">
    <property type="entry name" value="Winged helix-like DNA-binding domain superfamily/Winged helix DNA-binding domain"/>
    <property type="match status" value="2"/>
</dbReference>
<gene>
    <name evidence="9" type="ORF">U729_512</name>
</gene>
<feature type="domain" description="PRD" evidence="8">
    <location>
        <begin position="310"/>
        <end position="418"/>
    </location>
</feature>
<dbReference type="OrthoDB" id="3175596at2"/>
<dbReference type="InterPro" id="IPR036634">
    <property type="entry name" value="PRD_sf"/>
</dbReference>
<dbReference type="RefSeq" id="WP_039311355.1">
    <property type="nucleotide sequence ID" value="NZ_CP006905.1"/>
</dbReference>
<dbReference type="KEGG" id="cbv:U729_512"/>
<dbReference type="InterPro" id="IPR050661">
    <property type="entry name" value="BglG_antiterminators"/>
</dbReference>
<dbReference type="GO" id="GO:0009401">
    <property type="term" value="P:phosphoenolpyruvate-dependent sugar phosphotransferase system"/>
    <property type="evidence" value="ECO:0007669"/>
    <property type="project" value="InterPro"/>
</dbReference>
<dbReference type="STRING" id="1561.NPD11_2477"/>
<feature type="domain" description="PTS EIIB type-2" evidence="7">
    <location>
        <begin position="423"/>
        <end position="512"/>
    </location>
</feature>
<dbReference type="eggNOG" id="COG1762">
    <property type="taxonomic scope" value="Bacteria"/>
</dbReference>
<dbReference type="Pfam" id="PF00874">
    <property type="entry name" value="PRD"/>
    <property type="match status" value="2"/>
</dbReference>
<dbReference type="PANTHER" id="PTHR30185:SF18">
    <property type="entry name" value="TRANSCRIPTIONAL REGULATOR MTLR"/>
    <property type="match status" value="1"/>
</dbReference>
<evidence type="ECO:0000259" key="7">
    <source>
        <dbReference type="PROSITE" id="PS51099"/>
    </source>
</evidence>
<dbReference type="InterPro" id="IPR011608">
    <property type="entry name" value="PRD"/>
</dbReference>
<name>A0A0A7FX30_9CLOT</name>
<dbReference type="InterPro" id="IPR002178">
    <property type="entry name" value="PTS_EIIA_type-2_dom"/>
</dbReference>
<sequence length="711" mass="83174">MELNKDCIRILQYLIEKNDYVEIEEIAKEYKVTNRAIRYKIDKIEDFLVKNGFDYLDKKYKKGVKVSNDPKLKKFVHKFAGEYTPYKYVYSKEERIEYMLLKLLQASSAIKIKFFEEKLCVSRNTLLKELDYIGNWLKKYNLELIRKPKIGLLVKGDEIDKRNAAGNILSNTISSEDLLNYVSRKTIQSKINNLQFDTLFSDIDIDFIDGLIKRAEFELKREFSDEAYGGLITHLAIMIKRIQLNKSIYLPNVNEDFVLETKEYEVAKGIIDKIESHYNIKVPKEEANYIVIHLLGAKVLKDSIDYDSKYEESDLYNVINSMTEYIESFYNISFNEERKGLIEGLILHLRPSIYRIKYGSRLVNPLFDEIKIKHEELFKKVQVASKYLEEFIGSKLGEHEVSYIVLHYAAALRQYNERKSKKAKVIIVCGTGIGTSKMIGASICERFHVEIVGTYASRNIDRNLIKNCDYVISTIDIPSLSDEEYIKVSPLMSENDYLKLEKHLLGKIKNDKKDNEIEIVNRIMDTIKKHCEVKDEDQLKYEILYEIKRKEEKKPKKKKKLSLTDFIKKDMIELKLNCRDYEDVIMHGVKPLEEKNYVTEKYGKEIIKNLKELGAYMVIAPGICLAHADLKDEINETSMSFINLKYPIKFNSEFNDPVKIVLTFATKDKESHLNALLEFMDIINNQSDLKKLKYASSKDEVLDIFTKYKRN</sequence>
<evidence type="ECO:0000256" key="1">
    <source>
        <dbReference type="ARBA" id="ARBA00022679"/>
    </source>
</evidence>
<dbReference type="SUPFAM" id="SSF63520">
    <property type="entry name" value="PTS-regulatory domain, PRD"/>
    <property type="match status" value="2"/>
</dbReference>
<feature type="domain" description="PTS EIIA type-2" evidence="6">
    <location>
        <begin position="565"/>
        <end position="708"/>
    </location>
</feature>
<dbReference type="InterPro" id="IPR016152">
    <property type="entry name" value="PTrfase/Anion_transptr"/>
</dbReference>
<keyword evidence="2" id="KW-0677">Repeat</keyword>
<dbReference type="Gene3D" id="3.40.50.2300">
    <property type="match status" value="1"/>
</dbReference>
<dbReference type="Gene3D" id="3.40.930.10">
    <property type="entry name" value="Mannitol-specific EII, Chain A"/>
    <property type="match status" value="1"/>
</dbReference>
<dbReference type="Pfam" id="PF05043">
    <property type="entry name" value="Mga"/>
    <property type="match status" value="1"/>
</dbReference>
<dbReference type="InterPro" id="IPR007737">
    <property type="entry name" value="Mga_HTH"/>
</dbReference>
<keyword evidence="10" id="KW-1185">Reference proteome</keyword>
<evidence type="ECO:0000256" key="5">
    <source>
        <dbReference type="ARBA" id="ARBA00023163"/>
    </source>
</evidence>
<dbReference type="PROSITE" id="PS51099">
    <property type="entry name" value="PTS_EIIB_TYPE_2"/>
    <property type="match status" value="1"/>
</dbReference>
<dbReference type="Gene3D" id="1.10.1790.10">
    <property type="entry name" value="PRD domain"/>
    <property type="match status" value="2"/>
</dbReference>
<evidence type="ECO:0000256" key="3">
    <source>
        <dbReference type="ARBA" id="ARBA00023015"/>
    </source>
</evidence>
<dbReference type="HOGENOM" id="CLU_013442_1_1_9"/>
<keyword evidence="4" id="KW-0010">Activator</keyword>
<accession>A0A0A7FX30</accession>
<dbReference type="InterPro" id="IPR036388">
    <property type="entry name" value="WH-like_DNA-bd_sf"/>
</dbReference>
<keyword evidence="1" id="KW-0808">Transferase</keyword>
<feature type="domain" description="PRD" evidence="8">
    <location>
        <begin position="199"/>
        <end position="304"/>
    </location>
</feature>
<keyword evidence="5" id="KW-0804">Transcription</keyword>
<evidence type="ECO:0000256" key="2">
    <source>
        <dbReference type="ARBA" id="ARBA00022737"/>
    </source>
</evidence>